<feature type="domain" description="Histidine kinase" evidence="8">
    <location>
        <begin position="307"/>
        <end position="524"/>
    </location>
</feature>
<dbReference type="SMART" id="SM00388">
    <property type="entry name" value="HisKA"/>
    <property type="match status" value="1"/>
</dbReference>
<dbReference type="FunFam" id="3.30.565.10:FF:000006">
    <property type="entry name" value="Sensor histidine kinase WalK"/>
    <property type="match status" value="1"/>
</dbReference>
<dbReference type="SUPFAM" id="SSF52172">
    <property type="entry name" value="CheY-like"/>
    <property type="match status" value="1"/>
</dbReference>
<dbReference type="CDD" id="cd19920">
    <property type="entry name" value="REC_PA4781-like"/>
    <property type="match status" value="1"/>
</dbReference>
<dbReference type="InterPro" id="IPR036890">
    <property type="entry name" value="HATPase_C_sf"/>
</dbReference>
<evidence type="ECO:0000259" key="10">
    <source>
        <dbReference type="PROSITE" id="PS50113"/>
    </source>
</evidence>
<dbReference type="GO" id="GO:0009927">
    <property type="term" value="F:histidine phosphotransfer kinase activity"/>
    <property type="evidence" value="ECO:0007669"/>
    <property type="project" value="TreeGrafter"/>
</dbReference>
<dbReference type="SMART" id="SM00448">
    <property type="entry name" value="REC"/>
    <property type="match status" value="1"/>
</dbReference>
<feature type="coiled-coil region" evidence="7">
    <location>
        <begin position="127"/>
        <end position="171"/>
    </location>
</feature>
<dbReference type="Proteomes" id="UP000649604">
    <property type="component" value="Unassembled WGS sequence"/>
</dbReference>
<reference evidence="11" key="1">
    <citation type="submission" date="2019-11" db="EMBL/GenBank/DDBJ databases">
        <title>Microbial mats filling the niche in hypersaline microbial mats.</title>
        <authorList>
            <person name="Wong H.L."/>
            <person name="Macleod F.I."/>
            <person name="White R.A. III"/>
            <person name="Burns B.P."/>
        </authorList>
    </citation>
    <scope>NUCLEOTIDE SEQUENCE</scope>
    <source>
        <strain evidence="11">Rbin_158</strain>
    </source>
</reference>
<dbReference type="GO" id="GO:0005886">
    <property type="term" value="C:plasma membrane"/>
    <property type="evidence" value="ECO:0007669"/>
    <property type="project" value="TreeGrafter"/>
</dbReference>
<dbReference type="InterPro" id="IPR035965">
    <property type="entry name" value="PAS-like_dom_sf"/>
</dbReference>
<dbReference type="CDD" id="cd00082">
    <property type="entry name" value="HisKA"/>
    <property type="match status" value="1"/>
</dbReference>
<dbReference type="InterPro" id="IPR003661">
    <property type="entry name" value="HisK_dim/P_dom"/>
</dbReference>
<evidence type="ECO:0000256" key="2">
    <source>
        <dbReference type="ARBA" id="ARBA00012438"/>
    </source>
</evidence>
<proteinExistence type="predicted"/>
<name>A0A9D5JTU9_9BACT</name>
<dbReference type="InterPro" id="IPR036097">
    <property type="entry name" value="HisK_dim/P_sf"/>
</dbReference>
<keyword evidence="7" id="KW-0175">Coiled coil</keyword>
<dbReference type="SMART" id="SM00387">
    <property type="entry name" value="HATPase_c"/>
    <property type="match status" value="1"/>
</dbReference>
<evidence type="ECO:0000256" key="3">
    <source>
        <dbReference type="ARBA" id="ARBA00022553"/>
    </source>
</evidence>
<dbReference type="GO" id="GO:0000155">
    <property type="term" value="F:phosphorelay sensor kinase activity"/>
    <property type="evidence" value="ECO:0007669"/>
    <property type="project" value="InterPro"/>
</dbReference>
<evidence type="ECO:0000259" key="8">
    <source>
        <dbReference type="PROSITE" id="PS50109"/>
    </source>
</evidence>
<dbReference type="InterPro" id="IPR000700">
    <property type="entry name" value="PAS-assoc_C"/>
</dbReference>
<keyword evidence="3 6" id="KW-0597">Phosphoprotein</keyword>
<dbReference type="AlphaFoldDB" id="A0A9D5JTU9"/>
<protein>
    <recommendedName>
        <fullName evidence="2">histidine kinase</fullName>
        <ecNumber evidence="2">2.7.13.3</ecNumber>
    </recommendedName>
</protein>
<dbReference type="SUPFAM" id="SSF55874">
    <property type="entry name" value="ATPase domain of HSP90 chaperone/DNA topoisomerase II/histidine kinase"/>
    <property type="match status" value="1"/>
</dbReference>
<gene>
    <name evidence="11" type="ORF">GF339_06110</name>
</gene>
<evidence type="ECO:0000313" key="12">
    <source>
        <dbReference type="Proteomes" id="UP000649604"/>
    </source>
</evidence>
<sequence length="526" mass="59490">MQTDRKPQYLADILVVDDTLDSLRLLTRMLTEQGYNVRPLSDGKKAVTVAKMKRPDLILLDILMPGIDGYTICEHLKADDYTRDIPVIFMSALHETFNKVRAFSTGGIDYITKPFQVEEVLARIKTHLALRDMQKRLETQNVQLEQEIVERKRAEEQIRQQKQLLENTLESLPYPFYVIDVHDYSVKIANSEALKLIRNLSPPYPPCYAFAHQRGEPCQGGESPCPLETVKRTHKPVVVEHMHTNTQGEAQHVEVYGFPIFDEAGNVAQMIEYTLDVTDRKQREQELEELNQQLQAANASKDRFFSMIAHDLRSPFTSLLGLSEIAIHYDDSSKEELREIMKLIKSSAELVYARLENLLTWSRLQLDMMDYTPAHLSLHELVEPLIQHATANATHKQITLHNTLSEDMIVYADTKMLSMVIRNLLSNAIKFTKPGGCVEVLARENRHDVELSIADTGIGISAEDLPKLFRVDSRLKTPGTSGEHGTGLGLLLCHDLLKKNNGSIEVESVVGEGTTVRCRLPKGSPS</sequence>
<evidence type="ECO:0000256" key="6">
    <source>
        <dbReference type="PROSITE-ProRule" id="PRU00169"/>
    </source>
</evidence>
<dbReference type="Pfam" id="PF00072">
    <property type="entry name" value="Response_reg"/>
    <property type="match status" value="1"/>
</dbReference>
<organism evidence="11 12">
    <name type="scientific">candidate division KSB3 bacterium</name>
    <dbReference type="NCBI Taxonomy" id="2044937"/>
    <lineage>
        <taxon>Bacteria</taxon>
        <taxon>candidate division KSB3</taxon>
    </lineage>
</organism>
<dbReference type="Pfam" id="PF08448">
    <property type="entry name" value="PAS_4"/>
    <property type="match status" value="1"/>
</dbReference>
<dbReference type="Pfam" id="PF00512">
    <property type="entry name" value="HisKA"/>
    <property type="match status" value="1"/>
</dbReference>
<comment type="caution">
    <text evidence="11">The sequence shown here is derived from an EMBL/GenBank/DDBJ whole genome shotgun (WGS) entry which is preliminary data.</text>
</comment>
<dbReference type="InterPro" id="IPR004358">
    <property type="entry name" value="Sig_transdc_His_kin-like_C"/>
</dbReference>
<dbReference type="InterPro" id="IPR003594">
    <property type="entry name" value="HATPase_dom"/>
</dbReference>
<feature type="coiled-coil region" evidence="7">
    <location>
        <begin position="277"/>
        <end position="307"/>
    </location>
</feature>
<evidence type="ECO:0000256" key="1">
    <source>
        <dbReference type="ARBA" id="ARBA00000085"/>
    </source>
</evidence>
<dbReference type="SUPFAM" id="SSF55785">
    <property type="entry name" value="PYP-like sensor domain (PAS domain)"/>
    <property type="match status" value="1"/>
</dbReference>
<evidence type="ECO:0000256" key="7">
    <source>
        <dbReference type="SAM" id="Coils"/>
    </source>
</evidence>
<evidence type="ECO:0000256" key="4">
    <source>
        <dbReference type="ARBA" id="ARBA00022679"/>
    </source>
</evidence>
<feature type="domain" description="Response regulatory" evidence="9">
    <location>
        <begin position="12"/>
        <end position="128"/>
    </location>
</feature>
<dbReference type="PROSITE" id="PS50113">
    <property type="entry name" value="PAC"/>
    <property type="match status" value="1"/>
</dbReference>
<accession>A0A9D5JTU9</accession>
<feature type="domain" description="PAC" evidence="10">
    <location>
        <begin position="237"/>
        <end position="289"/>
    </location>
</feature>
<dbReference type="Pfam" id="PF02518">
    <property type="entry name" value="HATPase_c"/>
    <property type="match status" value="1"/>
</dbReference>
<dbReference type="PRINTS" id="PR00344">
    <property type="entry name" value="BCTRLSENSOR"/>
</dbReference>
<dbReference type="InterPro" id="IPR001789">
    <property type="entry name" value="Sig_transdc_resp-reg_receiver"/>
</dbReference>
<dbReference type="PROSITE" id="PS50110">
    <property type="entry name" value="RESPONSE_REGULATORY"/>
    <property type="match status" value="1"/>
</dbReference>
<dbReference type="InterPro" id="IPR011006">
    <property type="entry name" value="CheY-like_superfamily"/>
</dbReference>
<dbReference type="InterPro" id="IPR005467">
    <property type="entry name" value="His_kinase_dom"/>
</dbReference>
<dbReference type="Gene3D" id="3.30.565.10">
    <property type="entry name" value="Histidine kinase-like ATPase, C-terminal domain"/>
    <property type="match status" value="1"/>
</dbReference>
<dbReference type="EC" id="2.7.13.3" evidence="2"/>
<evidence type="ECO:0000259" key="9">
    <source>
        <dbReference type="PROSITE" id="PS50110"/>
    </source>
</evidence>
<evidence type="ECO:0000313" key="11">
    <source>
        <dbReference type="EMBL" id="MBD3324138.1"/>
    </source>
</evidence>
<evidence type="ECO:0000256" key="5">
    <source>
        <dbReference type="ARBA" id="ARBA00022777"/>
    </source>
</evidence>
<dbReference type="PROSITE" id="PS50109">
    <property type="entry name" value="HIS_KIN"/>
    <property type="match status" value="1"/>
</dbReference>
<dbReference type="EMBL" id="WJJP01000191">
    <property type="protein sequence ID" value="MBD3324138.1"/>
    <property type="molecule type" value="Genomic_DNA"/>
</dbReference>
<dbReference type="Gene3D" id="3.40.50.2300">
    <property type="match status" value="1"/>
</dbReference>
<dbReference type="PANTHER" id="PTHR43047:SF72">
    <property type="entry name" value="OSMOSENSING HISTIDINE PROTEIN KINASE SLN1"/>
    <property type="match status" value="1"/>
</dbReference>
<dbReference type="InterPro" id="IPR013656">
    <property type="entry name" value="PAS_4"/>
</dbReference>
<feature type="modified residue" description="4-aspartylphosphate" evidence="6">
    <location>
        <position position="61"/>
    </location>
</feature>
<dbReference type="Gene3D" id="3.30.450.20">
    <property type="entry name" value="PAS domain"/>
    <property type="match status" value="1"/>
</dbReference>
<dbReference type="SUPFAM" id="SSF47384">
    <property type="entry name" value="Homodimeric domain of signal transducing histidine kinase"/>
    <property type="match status" value="1"/>
</dbReference>
<dbReference type="PANTHER" id="PTHR43047">
    <property type="entry name" value="TWO-COMPONENT HISTIDINE PROTEIN KINASE"/>
    <property type="match status" value="1"/>
</dbReference>
<keyword evidence="4" id="KW-0808">Transferase</keyword>
<dbReference type="Gene3D" id="1.10.287.130">
    <property type="match status" value="1"/>
</dbReference>
<comment type="catalytic activity">
    <reaction evidence="1">
        <text>ATP + protein L-histidine = ADP + protein N-phospho-L-histidine.</text>
        <dbReference type="EC" id="2.7.13.3"/>
    </reaction>
</comment>
<keyword evidence="5" id="KW-0418">Kinase</keyword>